<dbReference type="InterPro" id="IPR011650">
    <property type="entry name" value="Peptidase_M20_dimer"/>
</dbReference>
<dbReference type="InterPro" id="IPR051458">
    <property type="entry name" value="Cyt/Met_Dipeptidase"/>
</dbReference>
<evidence type="ECO:0000259" key="4">
    <source>
        <dbReference type="Pfam" id="PF07687"/>
    </source>
</evidence>
<dbReference type="PANTHER" id="PTHR43270:SF8">
    <property type="entry name" value="DI- AND TRIPEPTIDASE DUG2-RELATED"/>
    <property type="match status" value="1"/>
</dbReference>
<dbReference type="RefSeq" id="WP_338344399.1">
    <property type="nucleotide sequence ID" value="NZ_CAUZLM010000005.1"/>
</dbReference>
<dbReference type="Pfam" id="PF01546">
    <property type="entry name" value="Peptidase_M20"/>
    <property type="match status" value="1"/>
</dbReference>
<feature type="domain" description="Peptidase M20 dimerisation" evidence="4">
    <location>
        <begin position="189"/>
        <end position="341"/>
    </location>
</feature>
<proteinExistence type="predicted"/>
<comment type="caution">
    <text evidence="5">The sequence shown here is derived from an EMBL/GenBank/DDBJ whole genome shotgun (WGS) entry which is preliminary data.</text>
</comment>
<dbReference type="Pfam" id="PF07687">
    <property type="entry name" value="M20_dimer"/>
    <property type="match status" value="1"/>
</dbReference>
<protein>
    <submittedName>
        <fullName evidence="5">Acetylornithine deacetylase/Succinyl-diaminopimelate desuccinylase or related deacylase (ArgE)</fullName>
        <ecNumber evidence="5">3.5.1.18</ecNumber>
    </submittedName>
</protein>
<gene>
    <name evidence="5" type="ORF">R55214_HHFBAMCI_00791</name>
</gene>
<evidence type="ECO:0000313" key="5">
    <source>
        <dbReference type="EMBL" id="CAK1240332.1"/>
    </source>
</evidence>
<dbReference type="NCBIfam" id="NF005034">
    <property type="entry name" value="PRK06446.1"/>
    <property type="match status" value="1"/>
</dbReference>
<dbReference type="Proteomes" id="UP001314166">
    <property type="component" value="Unassembled WGS sequence"/>
</dbReference>
<dbReference type="EMBL" id="CAUZMB010000004">
    <property type="protein sequence ID" value="CAK1240332.1"/>
    <property type="molecule type" value="Genomic_DNA"/>
</dbReference>
<dbReference type="GO" id="GO:0009014">
    <property type="term" value="F:succinyl-diaminopimelate desuccinylase activity"/>
    <property type="evidence" value="ECO:0007669"/>
    <property type="project" value="UniProtKB-EC"/>
</dbReference>
<keyword evidence="3 5" id="KW-0378">Hydrolase</keyword>
<dbReference type="Gene3D" id="3.30.70.360">
    <property type="match status" value="1"/>
</dbReference>
<reference evidence="5 6" key="1">
    <citation type="submission" date="2023-10" db="EMBL/GenBank/DDBJ databases">
        <authorList>
            <person name="Botero Cardona J."/>
        </authorList>
    </citation>
    <scope>NUCLEOTIDE SEQUENCE [LARGE SCALE GENOMIC DNA]</scope>
    <source>
        <strain evidence="5 6">R-55214</strain>
    </source>
</reference>
<dbReference type="SUPFAM" id="SSF53187">
    <property type="entry name" value="Zn-dependent exopeptidases"/>
    <property type="match status" value="1"/>
</dbReference>
<name>A0ABN9YRE9_9LACO</name>
<keyword evidence="2" id="KW-0479">Metal-binding</keyword>
<dbReference type="EC" id="3.5.1.18" evidence="5"/>
<evidence type="ECO:0000256" key="3">
    <source>
        <dbReference type="ARBA" id="ARBA00022801"/>
    </source>
</evidence>
<dbReference type="InterPro" id="IPR002933">
    <property type="entry name" value="Peptidase_M20"/>
</dbReference>
<accession>A0ABN9YRE9</accession>
<sequence>MVNNKITEYVQNHITDFFDYLTFQSISTQNKGIPETTKWLVQQFKELGAEVAETWHDQGANPIVYASFKGNSDKTVLFYNHYDVQPPEPLSEWKSDPFIPTVREGKIFARGICDDKGELISRLTIIKYFMENGGLPVNMKFFVEGSEEIGSPKVDEYVSAHQKELASDVCIWEGGSKDENEDFQITCGLKGVIALDLEVKTATRDIHSSLATYAPNAAWRLVQALNSMKSISGKIEVAGFYDKVQELTPETQAVVDGTSFNTRQAIQNAGILTDKLVSNNHEYDLVNGTTMTINGLSSGYQGAGVKTIIPKSAAAKIDCRLVPDQDPDEIFELIRQHLGQNGFTDIKITKTASVKPFRTNLTDPFIQLTKSVAEEVYQGKVALIPNMAGGGPAYPFYDVLNDPIVMVGIHYAGSGPHAPNENIRVQDFIDGSAYMAKLLTAYGTEK</sequence>
<organism evidence="5 6">
    <name type="scientific">Fructobacillus evanidus</name>
    <dbReference type="NCBI Taxonomy" id="3064281"/>
    <lineage>
        <taxon>Bacteria</taxon>
        <taxon>Bacillati</taxon>
        <taxon>Bacillota</taxon>
        <taxon>Bacilli</taxon>
        <taxon>Lactobacillales</taxon>
        <taxon>Lactobacillaceae</taxon>
        <taxon>Fructobacillus</taxon>
    </lineage>
</organism>
<evidence type="ECO:0000256" key="1">
    <source>
        <dbReference type="ARBA" id="ARBA00022670"/>
    </source>
</evidence>
<evidence type="ECO:0000313" key="6">
    <source>
        <dbReference type="Proteomes" id="UP001314166"/>
    </source>
</evidence>
<keyword evidence="6" id="KW-1185">Reference proteome</keyword>
<dbReference type="Gene3D" id="3.40.630.10">
    <property type="entry name" value="Zn peptidases"/>
    <property type="match status" value="1"/>
</dbReference>
<keyword evidence="1" id="KW-0645">Protease</keyword>
<dbReference type="PANTHER" id="PTHR43270">
    <property type="entry name" value="BETA-ALA-HIS DIPEPTIDASE"/>
    <property type="match status" value="1"/>
</dbReference>
<evidence type="ECO:0000256" key="2">
    <source>
        <dbReference type="ARBA" id="ARBA00022723"/>
    </source>
</evidence>